<dbReference type="AlphaFoldDB" id="L7FQ37"/>
<protein>
    <submittedName>
        <fullName evidence="1">Uncharacterized protein</fullName>
    </submittedName>
</protein>
<reference evidence="1 2" key="1">
    <citation type="submission" date="2012-10" db="EMBL/GenBank/DDBJ databases">
        <authorList>
            <person name="Zafar N."/>
            <person name="Inman J."/>
            <person name="Hall N."/>
            <person name="Lorenzi H."/>
            <person name="Caler E."/>
        </authorList>
    </citation>
    <scope>NUCLEOTIDE SEQUENCE [LARGE SCALE GENOMIC DNA]</scope>
    <source>
        <strain evidence="1 2">IP1</strain>
    </source>
</reference>
<name>L7FQ37_ENTIV</name>
<organism evidence="1 2">
    <name type="scientific">Entamoeba invadens IP1</name>
    <dbReference type="NCBI Taxonomy" id="370355"/>
    <lineage>
        <taxon>Eukaryota</taxon>
        <taxon>Amoebozoa</taxon>
        <taxon>Evosea</taxon>
        <taxon>Archamoebae</taxon>
        <taxon>Mastigamoebida</taxon>
        <taxon>Entamoebidae</taxon>
        <taxon>Entamoeba</taxon>
    </lineage>
</organism>
<keyword evidence="2" id="KW-1185">Reference proteome</keyword>
<gene>
    <name evidence="1" type="ORF">EIN_188290</name>
</gene>
<evidence type="ECO:0000313" key="2">
    <source>
        <dbReference type="Proteomes" id="UP000014680"/>
    </source>
</evidence>
<dbReference type="EMBL" id="KB206371">
    <property type="protein sequence ID" value="ELP92405.1"/>
    <property type="molecule type" value="Genomic_DNA"/>
</dbReference>
<sequence>MKSLNAISANYYSLLAALDLLITKKAVLPEILISAKSIEKYLSKNDLKQYQSKVKKELYNLGRQASDFLPYHLQRFLTHEVCTVMGETILKNYKFPVTFLIRGFVLLVNESKGLKLQSFFGKNTKKREIIAVGKDEVYITTLDGKTKRSIPLTQISMWKVHQDTVLFDHGRFDPHQTVIKFDTHREASDFVKFLENVVNEIMDERRGNSRRPQPNDRIEELLV</sequence>
<accession>L7FQ37</accession>
<dbReference type="VEuPathDB" id="AmoebaDB:EIN_188290"/>
<dbReference type="RefSeq" id="XP_004259176.1">
    <property type="nucleotide sequence ID" value="XM_004259128.1"/>
</dbReference>
<evidence type="ECO:0000313" key="1">
    <source>
        <dbReference type="EMBL" id="ELP92405.1"/>
    </source>
</evidence>
<dbReference type="KEGG" id="eiv:EIN_188290"/>
<proteinExistence type="predicted"/>
<dbReference type="GeneID" id="14891382"/>
<dbReference type="Proteomes" id="UP000014680">
    <property type="component" value="Unassembled WGS sequence"/>
</dbReference>